<evidence type="ECO:0000313" key="1">
    <source>
        <dbReference type="EMBL" id="CUS99080.1"/>
    </source>
</evidence>
<comment type="caution">
    <text evidence="1">The sequence shown here is derived from an EMBL/GenBank/DDBJ whole genome shotgun (WGS) entry which is preliminary data.</text>
</comment>
<sequence>MILILLLYFSVSQGLFSQSLEIKDQSKGILAEIGINMNLPTIASKYIFEDVKIYRLGDMDLISHKVKWGGDFLGLYLSLGVNFSNKAGIEFKYGGALNEFSYTELGWTEGFELALKKFTNGGKFYWFVGFERNKYELGGSDSIIWSSYVVYPKGRWRNFVGGGFGVKLLSGIRYEFSVKFPLGDKDFYEKYVPALPPEVVRVKLLPLLNINVGYSFGVMKM</sequence>
<dbReference type="RefSeq" id="WP_143713530.1">
    <property type="nucleotide sequence ID" value="NZ_CZVV01000022.1"/>
</dbReference>
<name>A0A916LIR5_KRYT1</name>
<reference evidence="1 2" key="1">
    <citation type="submission" date="2015-11" db="EMBL/GenBank/DDBJ databases">
        <authorList>
            <person name="Varghese N."/>
        </authorList>
    </citation>
    <scope>NUCLEOTIDE SEQUENCE [LARGE SCALE GENOMIC DNA]</scope>
    <source>
        <strain evidence="1 2">JGI-25</strain>
    </source>
</reference>
<evidence type="ECO:0000313" key="2">
    <source>
        <dbReference type="Proteomes" id="UP000243105"/>
    </source>
</evidence>
<dbReference type="EMBL" id="CZVV01000022">
    <property type="protein sequence ID" value="CUS99080.1"/>
    <property type="molecule type" value="Genomic_DNA"/>
</dbReference>
<gene>
    <name evidence="1" type="ORF">JGI25_00520</name>
</gene>
<dbReference type="Proteomes" id="UP000243105">
    <property type="component" value="Unassembled WGS sequence"/>
</dbReference>
<proteinExistence type="predicted"/>
<organism evidence="1 2">
    <name type="scientific">Kryptobacter tengchongensis</name>
    <dbReference type="NCBI Taxonomy" id="1643429"/>
    <lineage>
        <taxon>Bacteria</taxon>
        <taxon>Pseudomonadati</taxon>
        <taxon>Candidatus Kryptoniota</taxon>
        <taxon>Candidatus Kryptobacter</taxon>
    </lineage>
</organism>
<accession>A0A916LIR5</accession>
<dbReference type="AlphaFoldDB" id="A0A916LIR5"/>
<protein>
    <submittedName>
        <fullName evidence="1">Uncharacterized protein</fullName>
    </submittedName>
</protein>